<accession>A0AAV9W888</accession>
<organism evidence="1 2">
    <name type="scientific">Arthrobotrys musiformis</name>
    <dbReference type="NCBI Taxonomy" id="47236"/>
    <lineage>
        <taxon>Eukaryota</taxon>
        <taxon>Fungi</taxon>
        <taxon>Dikarya</taxon>
        <taxon>Ascomycota</taxon>
        <taxon>Pezizomycotina</taxon>
        <taxon>Orbiliomycetes</taxon>
        <taxon>Orbiliales</taxon>
        <taxon>Orbiliaceae</taxon>
        <taxon>Arthrobotrys</taxon>
    </lineage>
</organism>
<keyword evidence="2" id="KW-1185">Reference proteome</keyword>
<dbReference type="AlphaFoldDB" id="A0AAV9W888"/>
<dbReference type="Proteomes" id="UP001370758">
    <property type="component" value="Unassembled WGS sequence"/>
</dbReference>
<protein>
    <recommendedName>
        <fullName evidence="3">F-box domain-containing protein</fullName>
    </recommendedName>
</protein>
<dbReference type="EMBL" id="JAVHJL010000005">
    <property type="protein sequence ID" value="KAK6503786.1"/>
    <property type="molecule type" value="Genomic_DNA"/>
</dbReference>
<evidence type="ECO:0008006" key="3">
    <source>
        <dbReference type="Google" id="ProtNLM"/>
    </source>
</evidence>
<dbReference type="InterPro" id="IPR038883">
    <property type="entry name" value="AN11006-like"/>
</dbReference>
<proteinExistence type="predicted"/>
<gene>
    <name evidence="1" type="ORF">TWF481_008792</name>
</gene>
<sequence>MKEIGPSSPFLNLPRELRDEIYKCLLLSTPPPVPLDLQGPFPLGLQDPFPYRPISRDLSILRVNKQIHAEASRLFYSQTNFWIKITVSDWHTPQYIGQITQFEVLYEDPWAELNYSYDEKGQGHYSGFETFEPAPQAYEFVRDKEVESTPASTYRDLIRHVRVDILDTRVTRETRESYTISAAGRNRVRKLLLPFAYRLGRILSGAGKDAEVQINIISNTFKEEGCKNATGESDAESLDLYRELVETIWPFTTGPWVYKLNLPPRIEQKHPGLGKEVIEWCDENNEVTEEERFGFEVMKTRYPYFFVRKGGRCIVMEEDLGPLIS</sequence>
<name>A0AAV9W888_9PEZI</name>
<dbReference type="PANTHER" id="PTHR42085:SF2">
    <property type="entry name" value="F-BOX DOMAIN-CONTAINING PROTEIN"/>
    <property type="match status" value="1"/>
</dbReference>
<evidence type="ECO:0000313" key="1">
    <source>
        <dbReference type="EMBL" id="KAK6503786.1"/>
    </source>
</evidence>
<reference evidence="1 2" key="1">
    <citation type="submission" date="2023-08" db="EMBL/GenBank/DDBJ databases">
        <authorList>
            <person name="Palmer J.M."/>
        </authorList>
    </citation>
    <scope>NUCLEOTIDE SEQUENCE [LARGE SCALE GENOMIC DNA]</scope>
    <source>
        <strain evidence="1 2">TWF481</strain>
    </source>
</reference>
<comment type="caution">
    <text evidence="1">The sequence shown here is derived from an EMBL/GenBank/DDBJ whole genome shotgun (WGS) entry which is preliminary data.</text>
</comment>
<evidence type="ECO:0000313" key="2">
    <source>
        <dbReference type="Proteomes" id="UP001370758"/>
    </source>
</evidence>
<dbReference type="PANTHER" id="PTHR42085">
    <property type="entry name" value="F-BOX DOMAIN-CONTAINING PROTEIN"/>
    <property type="match status" value="1"/>
</dbReference>